<dbReference type="Pfam" id="PF20199">
    <property type="entry name" value="RepSA"/>
    <property type="match status" value="1"/>
</dbReference>
<reference evidence="1" key="1">
    <citation type="submission" date="2021-01" db="EMBL/GenBank/DDBJ databases">
        <title>Whole genome shotgun sequence of Rhizocola hellebori NBRC 109834.</title>
        <authorList>
            <person name="Komaki H."/>
            <person name="Tamura T."/>
        </authorList>
    </citation>
    <scope>NUCLEOTIDE SEQUENCE</scope>
    <source>
        <strain evidence="1">NBRC 109834</strain>
    </source>
</reference>
<dbReference type="AlphaFoldDB" id="A0A8J3QIH8"/>
<dbReference type="InterPro" id="IPR046828">
    <property type="entry name" value="RepSA"/>
</dbReference>
<keyword evidence="2" id="KW-1185">Reference proteome</keyword>
<gene>
    <name evidence="1" type="ORF">Rhe02_83770</name>
</gene>
<sequence>MRSGLPGGELTEQHVAGYLAKYATKGTEITGVNAARINTETIAAYADRSKHANRLIQACWELGEPVEWEGMQHWAHRLGFPGHFSTKSRRYSTTLTALRQARRPENRIKVHAIDGDPVELADIHDDETMLVINTWQHVGNGWKTSGDAALAAMAADAARQRTPQGLSPTH</sequence>
<name>A0A8J3QIH8_9ACTN</name>
<proteinExistence type="predicted"/>
<dbReference type="Proteomes" id="UP000612899">
    <property type="component" value="Unassembled WGS sequence"/>
</dbReference>
<evidence type="ECO:0000313" key="2">
    <source>
        <dbReference type="Proteomes" id="UP000612899"/>
    </source>
</evidence>
<accession>A0A8J3QIH8</accession>
<comment type="caution">
    <text evidence="1">The sequence shown here is derived from an EMBL/GenBank/DDBJ whole genome shotgun (WGS) entry which is preliminary data.</text>
</comment>
<organism evidence="1 2">
    <name type="scientific">Rhizocola hellebori</name>
    <dbReference type="NCBI Taxonomy" id="1392758"/>
    <lineage>
        <taxon>Bacteria</taxon>
        <taxon>Bacillati</taxon>
        <taxon>Actinomycetota</taxon>
        <taxon>Actinomycetes</taxon>
        <taxon>Micromonosporales</taxon>
        <taxon>Micromonosporaceae</taxon>
        <taxon>Rhizocola</taxon>
    </lineage>
</organism>
<dbReference type="EMBL" id="BONY01000090">
    <property type="protein sequence ID" value="GIH10310.1"/>
    <property type="molecule type" value="Genomic_DNA"/>
</dbReference>
<protein>
    <submittedName>
        <fullName evidence="1">Uncharacterized protein</fullName>
    </submittedName>
</protein>
<evidence type="ECO:0000313" key="1">
    <source>
        <dbReference type="EMBL" id="GIH10310.1"/>
    </source>
</evidence>